<evidence type="ECO:0000256" key="1">
    <source>
        <dbReference type="SAM" id="MobiDB-lite"/>
    </source>
</evidence>
<evidence type="ECO:0000313" key="3">
    <source>
        <dbReference type="Proteomes" id="UP000479000"/>
    </source>
</evidence>
<dbReference type="Proteomes" id="UP000479000">
    <property type="component" value="Unassembled WGS sequence"/>
</dbReference>
<proteinExistence type="predicted"/>
<feature type="non-terminal residue" evidence="2">
    <location>
        <position position="69"/>
    </location>
</feature>
<gene>
    <name evidence="2" type="ORF">NTEN_LOCUS2419</name>
</gene>
<feature type="region of interest" description="Disordered" evidence="1">
    <location>
        <begin position="28"/>
        <end position="69"/>
    </location>
</feature>
<evidence type="ECO:0000313" key="2">
    <source>
        <dbReference type="EMBL" id="CAA9995628.1"/>
    </source>
</evidence>
<name>A0A6H5G1T9_9HEMI</name>
<sequence length="69" mass="8233">MTMNTSRPPDIDPNPRQVPKKFRKSMFTHLTFPALRSTRDRKSRQSRSLQGKQSNRVRRPMAGNYLFRR</sequence>
<accession>A0A6H5G1T9</accession>
<dbReference type="AlphaFoldDB" id="A0A6H5G1T9"/>
<protein>
    <submittedName>
        <fullName evidence="2">Uncharacterized protein</fullName>
    </submittedName>
</protein>
<keyword evidence="3" id="KW-1185">Reference proteome</keyword>
<dbReference type="EMBL" id="CADCXU010003812">
    <property type="protein sequence ID" value="CAA9995628.1"/>
    <property type="molecule type" value="Genomic_DNA"/>
</dbReference>
<reference evidence="2 3" key="1">
    <citation type="submission" date="2020-02" db="EMBL/GenBank/DDBJ databases">
        <authorList>
            <person name="Ferguson B K."/>
        </authorList>
    </citation>
    <scope>NUCLEOTIDE SEQUENCE [LARGE SCALE GENOMIC DNA]</scope>
</reference>
<organism evidence="2 3">
    <name type="scientific">Nesidiocoris tenuis</name>
    <dbReference type="NCBI Taxonomy" id="355587"/>
    <lineage>
        <taxon>Eukaryota</taxon>
        <taxon>Metazoa</taxon>
        <taxon>Ecdysozoa</taxon>
        <taxon>Arthropoda</taxon>
        <taxon>Hexapoda</taxon>
        <taxon>Insecta</taxon>
        <taxon>Pterygota</taxon>
        <taxon>Neoptera</taxon>
        <taxon>Paraneoptera</taxon>
        <taxon>Hemiptera</taxon>
        <taxon>Heteroptera</taxon>
        <taxon>Panheteroptera</taxon>
        <taxon>Cimicomorpha</taxon>
        <taxon>Miridae</taxon>
        <taxon>Dicyphina</taxon>
        <taxon>Nesidiocoris</taxon>
    </lineage>
</organism>